<organism evidence="2 3">
    <name type="scientific">Domibacillus aminovorans</name>
    <dbReference type="NCBI Taxonomy" id="29332"/>
    <lineage>
        <taxon>Bacteria</taxon>
        <taxon>Bacillati</taxon>
        <taxon>Bacillota</taxon>
        <taxon>Bacilli</taxon>
        <taxon>Bacillales</taxon>
        <taxon>Bacillaceae</taxon>
        <taxon>Domibacillus</taxon>
    </lineage>
</organism>
<dbReference type="EMBL" id="LQWZ01000010">
    <property type="protein sequence ID" value="OAH58377.1"/>
    <property type="molecule type" value="Genomic_DNA"/>
</dbReference>
<gene>
    <name evidence="2" type="ORF">AWH48_18570</name>
</gene>
<protein>
    <submittedName>
        <fullName evidence="2">Uncharacterized protein</fullName>
    </submittedName>
</protein>
<evidence type="ECO:0000313" key="2">
    <source>
        <dbReference type="EMBL" id="OAH58377.1"/>
    </source>
</evidence>
<dbReference type="Proteomes" id="UP000077271">
    <property type="component" value="Unassembled WGS sequence"/>
</dbReference>
<keyword evidence="1" id="KW-0812">Transmembrane</keyword>
<keyword evidence="1" id="KW-0472">Membrane</keyword>
<feature type="transmembrane region" description="Helical" evidence="1">
    <location>
        <begin position="51"/>
        <end position="75"/>
    </location>
</feature>
<accession>A0A177KYX4</accession>
<sequence>MEEEKSLIDTLLNDTPPDNYLKQEAHQLKEIDVDERSEQEESDRPLLPPEMMTVIMIAGLIGGMMLVVYTLIFWVF</sequence>
<proteinExistence type="predicted"/>
<reference evidence="2 3" key="1">
    <citation type="submission" date="2016-01" db="EMBL/GenBank/DDBJ databases">
        <title>Investigation of taxonomic status of Bacillus aminovorans.</title>
        <authorList>
            <person name="Verma A."/>
            <person name="Pal Y."/>
            <person name="Krishnamurthi S."/>
        </authorList>
    </citation>
    <scope>NUCLEOTIDE SEQUENCE [LARGE SCALE GENOMIC DNA]</scope>
    <source>
        <strain evidence="2 3">DSM 4337</strain>
    </source>
</reference>
<evidence type="ECO:0000256" key="1">
    <source>
        <dbReference type="SAM" id="Phobius"/>
    </source>
</evidence>
<dbReference type="RefSeq" id="WP_063974650.1">
    <property type="nucleotide sequence ID" value="NZ_LQWZ01000010.1"/>
</dbReference>
<dbReference type="AlphaFoldDB" id="A0A177KYX4"/>
<dbReference type="OrthoDB" id="2974078at2"/>
<evidence type="ECO:0000313" key="3">
    <source>
        <dbReference type="Proteomes" id="UP000077271"/>
    </source>
</evidence>
<keyword evidence="1" id="KW-1133">Transmembrane helix</keyword>
<name>A0A177KYX4_9BACI</name>
<comment type="caution">
    <text evidence="2">The sequence shown here is derived from an EMBL/GenBank/DDBJ whole genome shotgun (WGS) entry which is preliminary data.</text>
</comment>